<dbReference type="AlphaFoldDB" id="A0A174B569"/>
<gene>
    <name evidence="8" type="primary">ulaR</name>
    <name evidence="8" type="ORF">ERS852491_00888</name>
</gene>
<dbReference type="PROSITE" id="PS00894">
    <property type="entry name" value="HTH_DEOR_1"/>
    <property type="match status" value="1"/>
</dbReference>
<dbReference type="STRING" id="39482.ERS852491_00888"/>
<evidence type="ECO:0000313" key="9">
    <source>
        <dbReference type="Proteomes" id="UP000095544"/>
    </source>
</evidence>
<organism evidence="8 9">
    <name type="scientific">Faecalicatena contorta</name>
    <dbReference type="NCBI Taxonomy" id="39482"/>
    <lineage>
        <taxon>Bacteria</taxon>
        <taxon>Bacillati</taxon>
        <taxon>Bacillota</taxon>
        <taxon>Clostridia</taxon>
        <taxon>Lachnospirales</taxon>
        <taxon>Lachnospiraceae</taxon>
        <taxon>Faecalicatena</taxon>
    </lineage>
</organism>
<dbReference type="Pfam" id="PF00455">
    <property type="entry name" value="DeoRC"/>
    <property type="match status" value="1"/>
</dbReference>
<keyword evidence="3" id="KW-0805">Transcription regulation</keyword>
<dbReference type="GO" id="GO:0003677">
    <property type="term" value="F:DNA binding"/>
    <property type="evidence" value="ECO:0007669"/>
    <property type="project" value="UniProtKB-KW"/>
</dbReference>
<dbReference type="OrthoDB" id="9797223at2"/>
<dbReference type="SUPFAM" id="SSF46785">
    <property type="entry name" value="Winged helix' DNA-binding domain"/>
    <property type="match status" value="1"/>
</dbReference>
<evidence type="ECO:0000256" key="3">
    <source>
        <dbReference type="ARBA" id="ARBA00023015"/>
    </source>
</evidence>
<dbReference type="InterPro" id="IPR001034">
    <property type="entry name" value="DeoR_HTH"/>
</dbReference>
<dbReference type="SMART" id="SM00420">
    <property type="entry name" value="HTH_DEOR"/>
    <property type="match status" value="1"/>
</dbReference>
<dbReference type="Gene3D" id="1.10.10.10">
    <property type="entry name" value="Winged helix-like DNA-binding domain superfamily/Winged helix DNA-binding domain"/>
    <property type="match status" value="1"/>
</dbReference>
<dbReference type="Pfam" id="PF08220">
    <property type="entry name" value="HTH_DeoR"/>
    <property type="match status" value="1"/>
</dbReference>
<reference evidence="8 9" key="1">
    <citation type="submission" date="2015-09" db="EMBL/GenBank/DDBJ databases">
        <authorList>
            <consortium name="Pathogen Informatics"/>
        </authorList>
    </citation>
    <scope>NUCLEOTIDE SEQUENCE [LARGE SCALE GENOMIC DNA]</scope>
    <source>
        <strain evidence="8 9">2789STDY5834876</strain>
    </source>
</reference>
<feature type="domain" description="HTH deoR-type" evidence="7">
    <location>
        <begin position="4"/>
        <end position="59"/>
    </location>
</feature>
<proteinExistence type="predicted"/>
<dbReference type="PANTHER" id="PTHR30363">
    <property type="entry name" value="HTH-TYPE TRANSCRIPTIONAL REGULATOR SRLR-RELATED"/>
    <property type="match status" value="1"/>
</dbReference>
<evidence type="ECO:0000256" key="4">
    <source>
        <dbReference type="ARBA" id="ARBA00023125"/>
    </source>
</evidence>
<dbReference type="EMBL" id="CYZU01000006">
    <property type="protein sequence ID" value="CUN94886.1"/>
    <property type="molecule type" value="Genomic_DNA"/>
</dbReference>
<dbReference type="Proteomes" id="UP000095544">
    <property type="component" value="Unassembled WGS sequence"/>
</dbReference>
<dbReference type="PANTHER" id="PTHR30363:SF4">
    <property type="entry name" value="GLYCEROL-3-PHOSPHATE REGULON REPRESSOR"/>
    <property type="match status" value="1"/>
</dbReference>
<evidence type="ECO:0000259" key="7">
    <source>
        <dbReference type="PROSITE" id="PS51000"/>
    </source>
</evidence>
<evidence type="ECO:0000256" key="1">
    <source>
        <dbReference type="ARBA" id="ARBA00021390"/>
    </source>
</evidence>
<dbReference type="SMART" id="SM01134">
    <property type="entry name" value="DeoRC"/>
    <property type="match status" value="1"/>
</dbReference>
<dbReference type="GeneID" id="93335891"/>
<dbReference type="InterPro" id="IPR011991">
    <property type="entry name" value="ArsR-like_HTH"/>
</dbReference>
<keyword evidence="2" id="KW-0678">Repressor</keyword>
<sequence length="253" mass="27731">MGKVEERQAKILEILSEKGRCEVTAIAEHCQVSLVTVRKDLTELEERGLLRREQGHAILNDDSDMRRRLAVNHSTKLQLAKAAASLVADGDTVMIESGSCCILLADELSRTKQNVTIITNSTFMAEYIGKRPNVHLVLLGGDYQADSQSVVGPVTKLTAQAFHVKRFFAGTDGYRPGSGFTGDNHLRVETLKNMADNAEEIVIITESAKFARQGIVSLCSLDEVQYLITDSGLPDDVLDDLVDHGIHIIKATI</sequence>
<dbReference type="Gene3D" id="3.40.50.1360">
    <property type="match status" value="1"/>
</dbReference>
<dbReference type="GO" id="GO:0003700">
    <property type="term" value="F:DNA-binding transcription factor activity"/>
    <property type="evidence" value="ECO:0007669"/>
    <property type="project" value="InterPro"/>
</dbReference>
<dbReference type="InterPro" id="IPR014036">
    <property type="entry name" value="DeoR-like_C"/>
</dbReference>
<dbReference type="InterPro" id="IPR037171">
    <property type="entry name" value="NagB/RpiA_transferase-like"/>
</dbReference>
<keyword evidence="4" id="KW-0238">DNA-binding</keyword>
<dbReference type="PRINTS" id="PR00037">
    <property type="entry name" value="HTHLACR"/>
</dbReference>
<dbReference type="InterPro" id="IPR018356">
    <property type="entry name" value="Tscrpt_reg_HTH_DeoR_CS"/>
</dbReference>
<comment type="function">
    <text evidence="6">Repressor of the lactose catabolism operon. Galactose-6-phosphate is the inducer.</text>
</comment>
<dbReference type="SUPFAM" id="SSF100950">
    <property type="entry name" value="NagB/RpiA/CoA transferase-like"/>
    <property type="match status" value="1"/>
</dbReference>
<keyword evidence="5" id="KW-0804">Transcription</keyword>
<accession>A0A174B569</accession>
<evidence type="ECO:0000256" key="6">
    <source>
        <dbReference type="ARBA" id="ARBA00024937"/>
    </source>
</evidence>
<evidence type="ECO:0000256" key="5">
    <source>
        <dbReference type="ARBA" id="ARBA00023163"/>
    </source>
</evidence>
<dbReference type="RefSeq" id="WP_025655880.1">
    <property type="nucleotide sequence ID" value="NZ_BQNQ01000001.1"/>
</dbReference>
<dbReference type="PROSITE" id="PS51000">
    <property type="entry name" value="HTH_DEOR_2"/>
    <property type="match status" value="1"/>
</dbReference>
<evidence type="ECO:0000313" key="8">
    <source>
        <dbReference type="EMBL" id="CUN94886.1"/>
    </source>
</evidence>
<dbReference type="InterPro" id="IPR036390">
    <property type="entry name" value="WH_DNA-bd_sf"/>
</dbReference>
<name>A0A174B569_9FIRM</name>
<dbReference type="CDD" id="cd00090">
    <property type="entry name" value="HTH_ARSR"/>
    <property type="match status" value="1"/>
</dbReference>
<protein>
    <recommendedName>
        <fullName evidence="1">Lactose phosphotransferase system repressor</fullName>
    </recommendedName>
</protein>
<evidence type="ECO:0000256" key="2">
    <source>
        <dbReference type="ARBA" id="ARBA00022491"/>
    </source>
</evidence>
<dbReference type="InterPro" id="IPR050313">
    <property type="entry name" value="Carb_Metab_HTH_regulators"/>
</dbReference>
<dbReference type="InterPro" id="IPR036388">
    <property type="entry name" value="WH-like_DNA-bd_sf"/>
</dbReference>